<protein>
    <recommendedName>
        <fullName evidence="2">Macro domain-containing protein</fullName>
    </recommendedName>
</protein>
<comment type="caution">
    <text evidence="3">The sequence shown here is derived from an EMBL/GenBank/DDBJ whole genome shotgun (WGS) entry which is preliminary data.</text>
</comment>
<dbReference type="PANTHER" id="PTHR12521">
    <property type="entry name" value="PROTEIN C6ORF130"/>
    <property type="match status" value="1"/>
</dbReference>
<dbReference type="PATRIC" id="fig|1392007.3.peg.645"/>
<dbReference type="InterPro" id="IPR013838">
    <property type="entry name" value="Beta-tubulin_BS"/>
</dbReference>
<name>V7HXB6_9LACO</name>
<dbReference type="PANTHER" id="PTHR12521:SF0">
    <property type="entry name" value="ADP-RIBOSE GLYCOHYDROLASE OARD1"/>
    <property type="match status" value="1"/>
</dbReference>
<dbReference type="Proteomes" id="UP000018559">
    <property type="component" value="Unassembled WGS sequence"/>
</dbReference>
<feature type="domain" description="Macro" evidence="2">
    <location>
        <begin position="1"/>
        <end position="147"/>
    </location>
</feature>
<dbReference type="SUPFAM" id="SSF52949">
    <property type="entry name" value="Macro domain-like"/>
    <property type="match status" value="1"/>
</dbReference>
<organism evidence="3 4">
    <name type="scientific">Ligilactobacillus equi DPC 6820</name>
    <dbReference type="NCBI Taxonomy" id="1392007"/>
    <lineage>
        <taxon>Bacteria</taxon>
        <taxon>Bacillati</taxon>
        <taxon>Bacillota</taxon>
        <taxon>Bacilli</taxon>
        <taxon>Lactobacillales</taxon>
        <taxon>Lactobacillaceae</taxon>
        <taxon>Ligilactobacillus</taxon>
    </lineage>
</organism>
<proteinExistence type="predicted"/>
<keyword evidence="4" id="KW-1185">Reference proteome</keyword>
<reference evidence="3 4" key="1">
    <citation type="journal article" date="2014" name="Genome Announc.">
        <title>The Genome of the Predominant Equine Lactobacillus Species, Lactobacillus equi, Is Reflective of Its Lifestyle Adaptations to an Herbivorous Host.</title>
        <authorList>
            <person name="O'Donnell M.M."/>
            <person name="Harris H.M."/>
            <person name="O'Toole P.W."/>
            <person name="Ross R.P."/>
        </authorList>
    </citation>
    <scope>NUCLEOTIDE SEQUENCE [LARGE SCALE GENOMIC DNA]</scope>
    <source>
        <strain evidence="3 4">DPC 6820</strain>
    </source>
</reference>
<dbReference type="PROSITE" id="PS51154">
    <property type="entry name" value="MACRO"/>
    <property type="match status" value="1"/>
</dbReference>
<comment type="catalytic activity">
    <reaction evidence="1">
        <text>an N-(ADP-alpha-D-ribosyl)-thymidine in DNA + H2O = a thymidine in DNA + ADP-D-ribose</text>
        <dbReference type="Rhea" id="RHEA:71655"/>
        <dbReference type="Rhea" id="RHEA-COMP:13556"/>
        <dbReference type="Rhea" id="RHEA-COMP:18051"/>
        <dbReference type="ChEBI" id="CHEBI:15377"/>
        <dbReference type="ChEBI" id="CHEBI:57967"/>
        <dbReference type="ChEBI" id="CHEBI:137386"/>
        <dbReference type="ChEBI" id="CHEBI:191199"/>
    </reaction>
    <physiologicalReaction direction="left-to-right" evidence="1">
        <dbReference type="Rhea" id="RHEA:71656"/>
    </physiologicalReaction>
</comment>
<evidence type="ECO:0000259" key="2">
    <source>
        <dbReference type="PROSITE" id="PS51154"/>
    </source>
</evidence>
<dbReference type="EMBL" id="AWWH01000066">
    <property type="protein sequence ID" value="ETA74537.1"/>
    <property type="molecule type" value="Genomic_DNA"/>
</dbReference>
<dbReference type="PROSITE" id="PS00228">
    <property type="entry name" value="TUBULIN_B_AUTOREG"/>
    <property type="match status" value="1"/>
</dbReference>
<sequence length="147" mass="16333">MREIIGDITKVQAGIIFQQVNCQNRMGAGVAKAIYTKFPVVKTAYHKYFTRFDAEYLFGKCQLIRVSDNLAVVNSFSQFYFGNARKTGKVYTDVAKLTASIRRTCEKFATQTVYIPKFIGCGLAGANWSEVISTVSDIPNLVVVALP</sequence>
<dbReference type="RefSeq" id="WP_023859252.1">
    <property type="nucleotide sequence ID" value="NZ_AWWH01000066.1"/>
</dbReference>
<dbReference type="InterPro" id="IPR043472">
    <property type="entry name" value="Macro_dom-like"/>
</dbReference>
<dbReference type="InterPro" id="IPR002589">
    <property type="entry name" value="Macro_dom"/>
</dbReference>
<dbReference type="AlphaFoldDB" id="V7HXB6"/>
<evidence type="ECO:0000256" key="1">
    <source>
        <dbReference type="ARBA" id="ARBA00035885"/>
    </source>
</evidence>
<dbReference type="InterPro" id="IPR050892">
    <property type="entry name" value="ADP-ribose_metab_enzymes"/>
</dbReference>
<evidence type="ECO:0000313" key="3">
    <source>
        <dbReference type="EMBL" id="ETA74537.1"/>
    </source>
</evidence>
<dbReference type="GO" id="GO:0140291">
    <property type="term" value="P:peptidyl-glutamate ADP-deribosylation"/>
    <property type="evidence" value="ECO:0007669"/>
    <property type="project" value="TreeGrafter"/>
</dbReference>
<gene>
    <name evidence="3" type="ORF">LEQ_0402</name>
</gene>
<dbReference type="Gene3D" id="3.40.220.10">
    <property type="entry name" value="Leucine Aminopeptidase, subunit E, domain 1"/>
    <property type="match status" value="1"/>
</dbReference>
<accession>V7HXB6</accession>
<evidence type="ECO:0000313" key="4">
    <source>
        <dbReference type="Proteomes" id="UP000018559"/>
    </source>
</evidence>